<dbReference type="GO" id="GO:0000172">
    <property type="term" value="C:ribonuclease MRP complex"/>
    <property type="evidence" value="ECO:0007669"/>
    <property type="project" value="InterPro"/>
</dbReference>
<organism evidence="2 3">
    <name type="scientific">Microbotryum intermedium</name>
    <dbReference type="NCBI Taxonomy" id="269621"/>
    <lineage>
        <taxon>Eukaryota</taxon>
        <taxon>Fungi</taxon>
        <taxon>Dikarya</taxon>
        <taxon>Basidiomycota</taxon>
        <taxon>Pucciniomycotina</taxon>
        <taxon>Microbotryomycetes</taxon>
        <taxon>Microbotryales</taxon>
        <taxon>Microbotryaceae</taxon>
        <taxon>Microbotryum</taxon>
    </lineage>
</organism>
<keyword evidence="3" id="KW-1185">Reference proteome</keyword>
<gene>
    <name evidence="2" type="ORF">BQ2448_6437</name>
</gene>
<feature type="region of interest" description="Disordered" evidence="1">
    <location>
        <begin position="317"/>
        <end position="351"/>
    </location>
</feature>
<dbReference type="PANTHER" id="PTHR37792:SF1">
    <property type="entry name" value="RIBONUCLEASE MRP PROTEIN SUBUNIT RMP1"/>
    <property type="match status" value="1"/>
</dbReference>
<evidence type="ECO:0000313" key="3">
    <source>
        <dbReference type="Proteomes" id="UP000198372"/>
    </source>
</evidence>
<proteinExistence type="predicted"/>
<accession>A0A238FLG4</accession>
<name>A0A238FLG4_9BASI</name>
<sequence>MIKRHLHTSSPIQDSTASTSSSTSNSAASLPGLVSSLRPLKRSLPQLQQEGALLRRFCYKNKNQHKANVWWKRVVHVDRIIGRLTDELKSLLVALGLDTTLETLSLLVLFTRLPRASLIVTKAVEVIFSSSETLSQLVHSRAFLAFSLVLTSLHARLYAITLALQQDLQHATLVVAKLIRSVESSEDLVEQARWQYRGLQRELREFAPHLDSTDLNVDLSSNSRLNIGQVSRDLTPIVISEMGPDGGAGDDVGTVISKEELMRLTRTKDDAAEVVDESKEAISGKLVQEEAKTEVLDREQVAAAPVVPLINEVPRKKRRRDLAAEDLSKKVKKKKSKKKPDDQDEIDDIFG</sequence>
<dbReference type="GO" id="GO:0000294">
    <property type="term" value="P:nuclear-transcribed mRNA catabolic process, RNase MRP-dependent"/>
    <property type="evidence" value="ECO:0007669"/>
    <property type="project" value="TreeGrafter"/>
</dbReference>
<dbReference type="Proteomes" id="UP000198372">
    <property type="component" value="Unassembled WGS sequence"/>
</dbReference>
<dbReference type="InterPro" id="IPR047205">
    <property type="entry name" value="RMP1"/>
</dbReference>
<feature type="compositionally biased region" description="Low complexity" evidence="1">
    <location>
        <begin position="15"/>
        <end position="27"/>
    </location>
</feature>
<dbReference type="GO" id="GO:0042134">
    <property type="term" value="F:rRNA primary transcript binding"/>
    <property type="evidence" value="ECO:0007669"/>
    <property type="project" value="InterPro"/>
</dbReference>
<dbReference type="OrthoDB" id="114080at2759"/>
<dbReference type="PANTHER" id="PTHR37792">
    <property type="entry name" value="RIBONUCLEASE MRP PROTEIN SUBUNIT RMP1"/>
    <property type="match status" value="1"/>
</dbReference>
<dbReference type="GO" id="GO:0000466">
    <property type="term" value="P:maturation of 5.8S rRNA from tricistronic rRNA transcript (SSU-rRNA, 5.8S rRNA, LSU-rRNA)"/>
    <property type="evidence" value="ECO:0007669"/>
    <property type="project" value="TreeGrafter"/>
</dbReference>
<feature type="compositionally biased region" description="Acidic residues" evidence="1">
    <location>
        <begin position="342"/>
        <end position="351"/>
    </location>
</feature>
<reference evidence="3" key="1">
    <citation type="submission" date="2016-09" db="EMBL/GenBank/DDBJ databases">
        <authorList>
            <person name="Jeantristanb JTB J.-T."/>
            <person name="Ricardo R."/>
        </authorList>
    </citation>
    <scope>NUCLEOTIDE SEQUENCE [LARGE SCALE GENOMIC DNA]</scope>
</reference>
<dbReference type="EMBL" id="FMSP01000020">
    <property type="protein sequence ID" value="SCV74005.1"/>
    <property type="molecule type" value="Genomic_DNA"/>
</dbReference>
<evidence type="ECO:0000256" key="1">
    <source>
        <dbReference type="SAM" id="MobiDB-lite"/>
    </source>
</evidence>
<evidence type="ECO:0000313" key="2">
    <source>
        <dbReference type="EMBL" id="SCV74005.1"/>
    </source>
</evidence>
<dbReference type="AlphaFoldDB" id="A0A238FLG4"/>
<dbReference type="STRING" id="269621.A0A238FLG4"/>
<feature type="region of interest" description="Disordered" evidence="1">
    <location>
        <begin position="1"/>
        <end position="27"/>
    </location>
</feature>
<protein>
    <submittedName>
        <fullName evidence="2">BQ2448_6437 protein</fullName>
    </submittedName>
</protein>